<dbReference type="EMBL" id="CAJFCV020000005">
    <property type="protein sequence ID" value="CAG9120731.1"/>
    <property type="molecule type" value="Genomic_DNA"/>
</dbReference>
<feature type="transmembrane region" description="Helical" evidence="2">
    <location>
        <begin position="99"/>
        <end position="119"/>
    </location>
</feature>
<protein>
    <submittedName>
        <fullName evidence="3">(pine wood nematode) hypothetical protein</fullName>
    </submittedName>
</protein>
<dbReference type="AlphaFoldDB" id="A0A811LN77"/>
<proteinExistence type="predicted"/>
<reference evidence="3" key="1">
    <citation type="submission" date="2020-09" db="EMBL/GenBank/DDBJ databases">
        <authorList>
            <person name="Kikuchi T."/>
        </authorList>
    </citation>
    <scope>NUCLEOTIDE SEQUENCE</scope>
    <source>
        <strain evidence="3">Ka4C1</strain>
    </source>
</reference>
<keyword evidence="2" id="KW-0812">Transmembrane</keyword>
<keyword evidence="4" id="KW-1185">Reference proteome</keyword>
<feature type="region of interest" description="Disordered" evidence="1">
    <location>
        <begin position="49"/>
        <end position="84"/>
    </location>
</feature>
<evidence type="ECO:0000313" key="3">
    <source>
        <dbReference type="EMBL" id="CAD5229932.1"/>
    </source>
</evidence>
<keyword evidence="2" id="KW-0472">Membrane</keyword>
<comment type="caution">
    <text evidence="3">The sequence shown here is derived from an EMBL/GenBank/DDBJ whole genome shotgun (WGS) entry which is preliminary data.</text>
</comment>
<accession>A0A811LN77</accession>
<feature type="transmembrane region" description="Helical" evidence="2">
    <location>
        <begin position="12"/>
        <end position="34"/>
    </location>
</feature>
<dbReference type="EMBL" id="CAJFDI010000005">
    <property type="protein sequence ID" value="CAD5229932.1"/>
    <property type="molecule type" value="Genomic_DNA"/>
</dbReference>
<organism evidence="3 4">
    <name type="scientific">Bursaphelenchus xylophilus</name>
    <name type="common">Pinewood nematode worm</name>
    <name type="synonym">Aphelenchoides xylophilus</name>
    <dbReference type="NCBI Taxonomy" id="6326"/>
    <lineage>
        <taxon>Eukaryota</taxon>
        <taxon>Metazoa</taxon>
        <taxon>Ecdysozoa</taxon>
        <taxon>Nematoda</taxon>
        <taxon>Chromadorea</taxon>
        <taxon>Rhabditida</taxon>
        <taxon>Tylenchina</taxon>
        <taxon>Tylenchomorpha</taxon>
        <taxon>Aphelenchoidea</taxon>
        <taxon>Aphelenchoididae</taxon>
        <taxon>Bursaphelenchus</taxon>
    </lineage>
</organism>
<sequence>MSHGSRYYLHRGTIVSALVGTALLIISATTPHFYVGDRSAWTYIDKPENSSRTHEVSPSQPSGNNSQPSSGRPAVPPLPSAHQQNSDRSLTAFKVHNSLQIVAVLVSYIGTHYGLYGAVRSSYRAFLVLPIATIFATGFSVYGMTFFLITVGESGGKTALSGFSFVGLIVAQSLLLFSGIIGIIYSLLPKY</sequence>
<gene>
    <name evidence="3" type="ORF">BXYJ_LOCUS10734</name>
</gene>
<dbReference type="Proteomes" id="UP000582659">
    <property type="component" value="Unassembled WGS sequence"/>
</dbReference>
<feature type="compositionally biased region" description="Low complexity" evidence="1">
    <location>
        <begin position="57"/>
        <end position="71"/>
    </location>
</feature>
<evidence type="ECO:0000256" key="1">
    <source>
        <dbReference type="SAM" id="MobiDB-lite"/>
    </source>
</evidence>
<evidence type="ECO:0000256" key="2">
    <source>
        <dbReference type="SAM" id="Phobius"/>
    </source>
</evidence>
<feature type="transmembrane region" description="Helical" evidence="2">
    <location>
        <begin position="126"/>
        <end position="151"/>
    </location>
</feature>
<name>A0A811LN77_BURXY</name>
<feature type="transmembrane region" description="Helical" evidence="2">
    <location>
        <begin position="163"/>
        <end position="188"/>
    </location>
</feature>
<evidence type="ECO:0000313" key="4">
    <source>
        <dbReference type="Proteomes" id="UP000659654"/>
    </source>
</evidence>
<keyword evidence="2" id="KW-1133">Transmembrane helix</keyword>
<dbReference type="Proteomes" id="UP000659654">
    <property type="component" value="Unassembled WGS sequence"/>
</dbReference>